<sequence>MKKMKTNGTCAYCKEEISKNSGSIKVHISKCDGKNKPKTDKSYRHMLLLIEGKYNPEYWFVIKAKADTSLKKIDSFIKDIWVDCCGHLSSFAQGRADDIEMGKKIGQVFKEGFTVDYVYDFGSSTELSLSLIDEIEGEDEKDIKIIFRNKDIDFKCSNCGNKAVMICPLCIHNGSGNLCKSCIQDHECVEEEGEDLLLPLVNSPRAGQCGYVGYEDKNVKKYFPKEIF</sequence>
<accession>A0AAP9WEN7</accession>
<evidence type="ECO:0000313" key="1">
    <source>
        <dbReference type="EMBL" id="QOI43655.1"/>
    </source>
</evidence>
<gene>
    <name evidence="1" type="ORF">Lepto782_16300</name>
</gene>
<name>A0AAP9WEN7_LEPIR</name>
<reference evidence="1" key="1">
    <citation type="submission" date="2019-09" db="EMBL/GenBank/DDBJ databases">
        <title>Comparative Genomics of Leptospira interrogans Reveals Genome Plasticity - A Common Adaptive Strategy for Survival in Various Hosts.</title>
        <authorList>
            <person name="Ramli S.R."/>
            <person name="Bunk B."/>
            <person name="Goris M."/>
            <person name="Bhuju S."/>
            <person name="Jarek M."/>
            <person name="Sproer C."/>
            <person name="Mustakim S."/>
            <person name="Strommenger B."/>
            <person name="Pessler F."/>
        </authorList>
    </citation>
    <scope>NUCLEOTIDE SEQUENCE</scope>
    <source>
        <strain evidence="1">782</strain>
    </source>
</reference>
<dbReference type="Proteomes" id="UP000663124">
    <property type="component" value="Chromosome 1"/>
</dbReference>
<dbReference type="EMBL" id="CP043884">
    <property type="protein sequence ID" value="QOI43655.1"/>
    <property type="molecule type" value="Genomic_DNA"/>
</dbReference>
<dbReference type="InterPro" id="IPR024047">
    <property type="entry name" value="MM3350-like_sf"/>
</dbReference>
<proteinExistence type="predicted"/>
<dbReference type="RefSeq" id="WP_061295882.1">
    <property type="nucleotide sequence ID" value="NZ_CP043884.1"/>
</dbReference>
<dbReference type="AlphaFoldDB" id="A0AAP9WEN7"/>
<evidence type="ECO:0000313" key="2">
    <source>
        <dbReference type="Proteomes" id="UP000663124"/>
    </source>
</evidence>
<organism evidence="1 2">
    <name type="scientific">Leptospira interrogans serovar Canicola</name>
    <dbReference type="NCBI Taxonomy" id="211880"/>
    <lineage>
        <taxon>Bacteria</taxon>
        <taxon>Pseudomonadati</taxon>
        <taxon>Spirochaetota</taxon>
        <taxon>Spirochaetia</taxon>
        <taxon>Leptospirales</taxon>
        <taxon>Leptospiraceae</taxon>
        <taxon>Leptospira</taxon>
    </lineage>
</organism>
<protein>
    <submittedName>
        <fullName evidence="1">Uncharacterized protein</fullName>
    </submittedName>
</protein>
<dbReference type="SUPFAM" id="SSF159941">
    <property type="entry name" value="MM3350-like"/>
    <property type="match status" value="1"/>
</dbReference>